<feature type="transmembrane region" description="Helical" evidence="5">
    <location>
        <begin position="94"/>
        <end position="114"/>
    </location>
</feature>
<feature type="transmembrane region" description="Helical" evidence="5">
    <location>
        <begin position="357"/>
        <end position="382"/>
    </location>
</feature>
<dbReference type="EMBL" id="BIFR01000002">
    <property type="protein sequence ID" value="GCE14900.1"/>
    <property type="molecule type" value="Genomic_DNA"/>
</dbReference>
<dbReference type="GO" id="GO:0048038">
    <property type="term" value="F:quinone binding"/>
    <property type="evidence" value="ECO:0007669"/>
    <property type="project" value="UniProtKB-KW"/>
</dbReference>
<reference evidence="8" key="1">
    <citation type="submission" date="2018-12" db="EMBL/GenBank/DDBJ databases">
        <title>Tengunoibacter tsumagoiensis gen. nov., sp. nov., Dictyobacter kobayashii sp. nov., D. alpinus sp. nov., and D. joshuensis sp. nov. and description of Dictyobacteraceae fam. nov. within the order Ktedonobacterales isolated from Tengu-no-mugimeshi.</title>
        <authorList>
            <person name="Wang C.M."/>
            <person name="Zheng Y."/>
            <person name="Sakai Y."/>
            <person name="Toyoda A."/>
            <person name="Minakuchi Y."/>
            <person name="Abe K."/>
            <person name="Yokota A."/>
            <person name="Yabe S."/>
        </authorList>
    </citation>
    <scope>NUCLEOTIDE SEQUENCE [LARGE SCALE GENOMIC DNA]</scope>
    <source>
        <strain evidence="8">Uno3</strain>
    </source>
</reference>
<comment type="similarity">
    <text evidence="5 6">Belongs to the complex I subunit 1 family.</text>
</comment>
<keyword evidence="4 5" id="KW-0472">Membrane</keyword>
<feature type="transmembrane region" description="Helical" evidence="5">
    <location>
        <begin position="228"/>
        <end position="245"/>
    </location>
</feature>
<evidence type="ECO:0000256" key="5">
    <source>
        <dbReference type="HAMAP-Rule" id="MF_01350"/>
    </source>
</evidence>
<feature type="transmembrane region" description="Helical" evidence="5">
    <location>
        <begin position="325"/>
        <end position="345"/>
    </location>
</feature>
<dbReference type="Proteomes" id="UP000287352">
    <property type="component" value="Unassembled WGS sequence"/>
</dbReference>
<proteinExistence type="inferred from homology"/>
<evidence type="ECO:0000256" key="1">
    <source>
        <dbReference type="ARBA" id="ARBA00004141"/>
    </source>
</evidence>
<dbReference type="GO" id="GO:0016655">
    <property type="term" value="F:oxidoreductase activity, acting on NAD(P)H, quinone or similar compound as acceptor"/>
    <property type="evidence" value="ECO:0007669"/>
    <property type="project" value="UniProtKB-UniRule"/>
</dbReference>
<comment type="subunit">
    <text evidence="5">NDH-1 is composed of 14 different subunits. Subunits NuoA, H, J, K, L, M, N constitute the membrane sector of the complex.</text>
</comment>
<keyword evidence="5 6" id="KW-0520">NAD</keyword>
<feature type="transmembrane region" description="Helical" evidence="5">
    <location>
        <begin position="388"/>
        <end position="409"/>
    </location>
</feature>
<gene>
    <name evidence="7" type="primary">nuoH_3</name>
    <name evidence="5" type="synonym">nuoH</name>
    <name evidence="7" type="ORF">KTT_47590</name>
</gene>
<dbReference type="InterPro" id="IPR018086">
    <property type="entry name" value="NADH_UbQ_OxRdtase_su1_CS"/>
</dbReference>
<evidence type="ECO:0000256" key="6">
    <source>
        <dbReference type="RuleBase" id="RU000471"/>
    </source>
</evidence>
<evidence type="ECO:0000256" key="4">
    <source>
        <dbReference type="ARBA" id="ARBA00023136"/>
    </source>
</evidence>
<feature type="transmembrane region" description="Helical" evidence="5">
    <location>
        <begin position="285"/>
        <end position="305"/>
    </location>
</feature>
<feature type="transmembrane region" description="Helical" evidence="5">
    <location>
        <begin position="23"/>
        <end position="47"/>
    </location>
</feature>
<keyword evidence="5" id="KW-0874">Quinone</keyword>
<organism evidence="7 8">
    <name type="scientific">Tengunoibacter tsumagoiensis</name>
    <dbReference type="NCBI Taxonomy" id="2014871"/>
    <lineage>
        <taxon>Bacteria</taxon>
        <taxon>Bacillati</taxon>
        <taxon>Chloroflexota</taxon>
        <taxon>Ktedonobacteria</taxon>
        <taxon>Ktedonobacterales</taxon>
        <taxon>Dictyobacteraceae</taxon>
        <taxon>Tengunoibacter</taxon>
    </lineage>
</organism>
<evidence type="ECO:0000256" key="3">
    <source>
        <dbReference type="ARBA" id="ARBA00022989"/>
    </source>
</evidence>
<evidence type="ECO:0000256" key="2">
    <source>
        <dbReference type="ARBA" id="ARBA00022692"/>
    </source>
</evidence>
<keyword evidence="2 5" id="KW-0812">Transmembrane</keyword>
<feature type="transmembrane region" description="Helical" evidence="5">
    <location>
        <begin position="171"/>
        <end position="190"/>
    </location>
</feature>
<keyword evidence="3 5" id="KW-1133">Transmembrane helix</keyword>
<evidence type="ECO:0000313" key="8">
    <source>
        <dbReference type="Proteomes" id="UP000287352"/>
    </source>
</evidence>
<dbReference type="GO" id="GO:0009060">
    <property type="term" value="P:aerobic respiration"/>
    <property type="evidence" value="ECO:0007669"/>
    <property type="project" value="TreeGrafter"/>
</dbReference>
<dbReference type="AlphaFoldDB" id="A0A402A6X9"/>
<dbReference type="GO" id="GO:0005886">
    <property type="term" value="C:plasma membrane"/>
    <property type="evidence" value="ECO:0007669"/>
    <property type="project" value="UniProtKB-SubCell"/>
</dbReference>
<keyword evidence="5" id="KW-1278">Translocase</keyword>
<accession>A0A402A6X9</accession>
<dbReference type="EC" id="7.1.1.-" evidence="5"/>
<keyword evidence="5" id="KW-1003">Cell membrane</keyword>
<comment type="subcellular location">
    <subcellularLocation>
        <location evidence="5 6">Cell membrane</location>
        <topology evidence="5 6">Multi-pass membrane protein</topology>
    </subcellularLocation>
    <subcellularLocation>
        <location evidence="1">Membrane</location>
        <topology evidence="1">Multi-pass membrane protein</topology>
    </subcellularLocation>
</comment>
<dbReference type="Pfam" id="PF00146">
    <property type="entry name" value="NADHdh"/>
    <property type="match status" value="1"/>
</dbReference>
<dbReference type="HAMAP" id="MF_01350">
    <property type="entry name" value="NDH1_NuoH"/>
    <property type="match status" value="1"/>
</dbReference>
<keyword evidence="8" id="KW-1185">Reference proteome</keyword>
<name>A0A402A6X9_9CHLR</name>
<feature type="transmembrane region" description="Helical" evidence="5">
    <location>
        <begin position="126"/>
        <end position="150"/>
    </location>
</feature>
<keyword evidence="5" id="KW-0830">Ubiquinone</keyword>
<dbReference type="InterPro" id="IPR001694">
    <property type="entry name" value="NADH_UbQ_OxRdtase_su1/FPO"/>
</dbReference>
<dbReference type="PROSITE" id="PS00668">
    <property type="entry name" value="COMPLEX1_ND1_2"/>
    <property type="match status" value="1"/>
</dbReference>
<evidence type="ECO:0000313" key="7">
    <source>
        <dbReference type="EMBL" id="GCE14900.1"/>
    </source>
</evidence>
<dbReference type="GO" id="GO:0003954">
    <property type="term" value="F:NADH dehydrogenase activity"/>
    <property type="evidence" value="ECO:0007669"/>
    <property type="project" value="TreeGrafter"/>
</dbReference>
<comment type="catalytic activity">
    <reaction evidence="5">
        <text>a quinone + NADH + 5 H(+)(in) = a quinol + NAD(+) + 4 H(+)(out)</text>
        <dbReference type="Rhea" id="RHEA:57888"/>
        <dbReference type="ChEBI" id="CHEBI:15378"/>
        <dbReference type="ChEBI" id="CHEBI:24646"/>
        <dbReference type="ChEBI" id="CHEBI:57540"/>
        <dbReference type="ChEBI" id="CHEBI:57945"/>
        <dbReference type="ChEBI" id="CHEBI:132124"/>
    </reaction>
</comment>
<dbReference type="RefSeq" id="WP_161975709.1">
    <property type="nucleotide sequence ID" value="NZ_BIFR01000002.1"/>
</dbReference>
<comment type="function">
    <text evidence="5">NDH-1 shuttles electrons from NADH, via FMN and iron-sulfur (Fe-S) centers, to quinones in the respiratory chain. The immediate electron acceptor for the enzyme in this species is believed to be ubiquinone. Couples the redox reaction to proton translocation (for every two electrons transferred, four hydrogen ions are translocated across the cytoplasmic membrane), and thus conserves the redox energy in a proton gradient. This subunit may bind ubiquinone.</text>
</comment>
<comment type="caution">
    <text evidence="7">The sequence shown here is derived from an EMBL/GenBank/DDBJ whole genome shotgun (WGS) entry which is preliminary data.</text>
</comment>
<dbReference type="PANTHER" id="PTHR11432">
    <property type="entry name" value="NADH DEHYDROGENASE SUBUNIT 1"/>
    <property type="match status" value="1"/>
</dbReference>
<sequence length="436" mass="47849">MNTDVPIADLGSEILHGVISWDFLQFMIALIVTLLFVLTSAALLSFLDRKIMALMQDRIGPIHTGGPWGVLQAVADIGKLLLKEQVIVTASDKITYLLAPCIFIAPVIGSFAVLPLSPYISLPGTALATGLVFVVALSSIDVVGVFMAGWSSNNKYAMIGSIRGIAQMISYELPLLLSLVGIVMLTSILSSQAGVGTIAFRDIMTLQDTWQATHIPVLDCIFQGFTPWSWFVLIQPLMLIIYYTCGLAETNRSPFDLAEAESELVAGHLTEYSGVRWAMFFLGEYGNMTIVSAIVCFLFLGGWSGPGVGYLIGLHSLLWGGVGNLLALGYLLMKIYLLCFVFVWVRATLPRLRQDQLMRFAWLVLMPVTLGNIVVTGLVYLIVNAIGLPNVVFLIIVAAMNWIAVYGFVKLTWRSTHRNTHRAQRMAIRAQPLPFV</sequence>
<dbReference type="PANTHER" id="PTHR11432:SF3">
    <property type="entry name" value="NADH-UBIQUINONE OXIDOREDUCTASE CHAIN 1"/>
    <property type="match status" value="1"/>
</dbReference>
<protein>
    <recommendedName>
        <fullName evidence="5">NADH-quinone oxidoreductase subunit H</fullName>
        <ecNumber evidence="5">7.1.1.-</ecNumber>
    </recommendedName>
    <alternativeName>
        <fullName evidence="5">NADH dehydrogenase I subunit H</fullName>
    </alternativeName>
    <alternativeName>
        <fullName evidence="5">NDH-1 subunit H</fullName>
    </alternativeName>
</protein>